<protein>
    <submittedName>
        <fullName evidence="2">Uncharacterized protein</fullName>
    </submittedName>
</protein>
<dbReference type="Proteomes" id="UP000186601">
    <property type="component" value="Unassembled WGS sequence"/>
</dbReference>
<sequence>MHLSSTLNVKGERGRPGRKNLSLPFETEGVAAGAACRVGRPQAPSPSIFLIDVVVGEPSSISL</sequence>
<name>A0A2R6S4K9_9APHY</name>
<evidence type="ECO:0000313" key="3">
    <source>
        <dbReference type="Proteomes" id="UP000186601"/>
    </source>
</evidence>
<evidence type="ECO:0000256" key="1">
    <source>
        <dbReference type="SAM" id="MobiDB-lite"/>
    </source>
</evidence>
<accession>A0A2R6S4K9</accession>
<gene>
    <name evidence="2" type="ORF">PHLCEN_2v919</name>
</gene>
<keyword evidence="3" id="KW-1185">Reference proteome</keyword>
<organism evidence="2 3">
    <name type="scientific">Hermanssonia centrifuga</name>
    <dbReference type="NCBI Taxonomy" id="98765"/>
    <lineage>
        <taxon>Eukaryota</taxon>
        <taxon>Fungi</taxon>
        <taxon>Dikarya</taxon>
        <taxon>Basidiomycota</taxon>
        <taxon>Agaricomycotina</taxon>
        <taxon>Agaricomycetes</taxon>
        <taxon>Polyporales</taxon>
        <taxon>Meruliaceae</taxon>
        <taxon>Hermanssonia</taxon>
    </lineage>
</organism>
<dbReference type="AlphaFoldDB" id="A0A2R6S4K9"/>
<proteinExistence type="predicted"/>
<comment type="caution">
    <text evidence="2">The sequence shown here is derived from an EMBL/GenBank/DDBJ whole genome shotgun (WGS) entry which is preliminary data.</text>
</comment>
<dbReference type="EMBL" id="MLYV02000070">
    <property type="protein sequence ID" value="PSS37230.1"/>
    <property type="molecule type" value="Genomic_DNA"/>
</dbReference>
<feature type="region of interest" description="Disordered" evidence="1">
    <location>
        <begin position="1"/>
        <end position="22"/>
    </location>
</feature>
<evidence type="ECO:0000313" key="2">
    <source>
        <dbReference type="EMBL" id="PSS37230.1"/>
    </source>
</evidence>
<reference evidence="2 3" key="1">
    <citation type="submission" date="2018-02" db="EMBL/GenBank/DDBJ databases">
        <title>Genome sequence of the basidiomycete white-rot fungus Phlebia centrifuga.</title>
        <authorList>
            <person name="Granchi Z."/>
            <person name="Peng M."/>
            <person name="de Vries R.P."/>
            <person name="Hilden K."/>
            <person name="Makela M.R."/>
            <person name="Grigoriev I."/>
            <person name="Riley R."/>
        </authorList>
    </citation>
    <scope>NUCLEOTIDE SEQUENCE [LARGE SCALE GENOMIC DNA]</scope>
    <source>
        <strain evidence="2 3">FBCC195</strain>
    </source>
</reference>